<feature type="chain" id="PRO_5042982500" description="Ig-like domain-containing protein" evidence="4">
    <location>
        <begin position="24"/>
        <end position="264"/>
    </location>
</feature>
<dbReference type="InterPro" id="IPR003599">
    <property type="entry name" value="Ig_sub"/>
</dbReference>
<accession>A0AAN9CLI8</accession>
<evidence type="ECO:0000256" key="4">
    <source>
        <dbReference type="SAM" id="SignalP"/>
    </source>
</evidence>
<reference evidence="6 7" key="1">
    <citation type="submission" date="2024-02" db="EMBL/GenBank/DDBJ databases">
        <title>Chromosome-level genome assembly of the Eurasian Minnow (Phoxinus phoxinus).</title>
        <authorList>
            <person name="Oriowo T.O."/>
            <person name="Martin S."/>
            <person name="Stange M."/>
            <person name="Chrysostomakis Y."/>
            <person name="Brown T."/>
            <person name="Winkler S."/>
            <person name="Kukowka S."/>
            <person name="Myers E.W."/>
            <person name="Bohne A."/>
        </authorList>
    </citation>
    <scope>NUCLEOTIDE SEQUENCE [LARGE SCALE GENOMIC DNA]</scope>
    <source>
        <strain evidence="6">ZFMK-TIS-60720</strain>
        <tissue evidence="6">Whole Organism</tissue>
    </source>
</reference>
<feature type="signal peptide" evidence="4">
    <location>
        <begin position="1"/>
        <end position="23"/>
    </location>
</feature>
<keyword evidence="3" id="KW-0812">Transmembrane</keyword>
<evidence type="ECO:0000259" key="5">
    <source>
        <dbReference type="PROSITE" id="PS50835"/>
    </source>
</evidence>
<dbReference type="GO" id="GO:0019815">
    <property type="term" value="C:B cell receptor complex"/>
    <property type="evidence" value="ECO:0007669"/>
    <property type="project" value="TreeGrafter"/>
</dbReference>
<dbReference type="InterPro" id="IPR013783">
    <property type="entry name" value="Ig-like_fold"/>
</dbReference>
<sequence>MDRLCAGSVLLLVTGVLISNTLQEERLNVHLEPKYIKVCEGESVSINCTFQPGGRYKVKLYYSRTPDLDCNSPTVRTSEKWHINTGNNDNWSTFNISSIKTDDSGWYFCKVTRDIPVLEEKCSDGIQVLVDANRSQENRTDGPTRSTTDNQTQNSTTEDISTTCTSATPTLPLSSDSPGHIHWWIWLALAVGCVVLVVSIVVIYIFTRKTTENIYENTKPVESGCWRRNRNQMEISNLAASKKTETIKPLRKYDTLSSNRNRRP</sequence>
<evidence type="ECO:0000256" key="3">
    <source>
        <dbReference type="SAM" id="Phobius"/>
    </source>
</evidence>
<feature type="region of interest" description="Disordered" evidence="2">
    <location>
        <begin position="133"/>
        <end position="164"/>
    </location>
</feature>
<keyword evidence="1" id="KW-0393">Immunoglobulin domain</keyword>
<keyword evidence="3" id="KW-1133">Transmembrane helix</keyword>
<dbReference type="GO" id="GO:0009897">
    <property type="term" value="C:external side of plasma membrane"/>
    <property type="evidence" value="ECO:0007669"/>
    <property type="project" value="TreeGrafter"/>
</dbReference>
<keyword evidence="4" id="KW-0732">Signal</keyword>
<dbReference type="SMART" id="SM00409">
    <property type="entry name" value="IG"/>
    <property type="match status" value="1"/>
</dbReference>
<feature type="compositionally biased region" description="Low complexity" evidence="2">
    <location>
        <begin position="144"/>
        <end position="157"/>
    </location>
</feature>
<dbReference type="InterPro" id="IPR007110">
    <property type="entry name" value="Ig-like_dom"/>
</dbReference>
<keyword evidence="3" id="KW-0472">Membrane</keyword>
<dbReference type="AlphaFoldDB" id="A0AAN9CLI8"/>
<evidence type="ECO:0000256" key="1">
    <source>
        <dbReference type="ARBA" id="ARBA00023319"/>
    </source>
</evidence>
<keyword evidence="7" id="KW-1185">Reference proteome</keyword>
<name>A0AAN9CLI8_9TELE</name>
<proteinExistence type="predicted"/>
<dbReference type="PANTHER" id="PTHR14334">
    <property type="entry name" value="B-CELL ANTIGEN RECEPTOR COMPLEX-ASSOCIATED PROTEIN"/>
    <property type="match status" value="1"/>
</dbReference>
<dbReference type="InterPro" id="IPR036179">
    <property type="entry name" value="Ig-like_dom_sf"/>
</dbReference>
<evidence type="ECO:0000313" key="7">
    <source>
        <dbReference type="Proteomes" id="UP001364617"/>
    </source>
</evidence>
<protein>
    <recommendedName>
        <fullName evidence="5">Ig-like domain-containing protein</fullName>
    </recommendedName>
</protein>
<evidence type="ECO:0000313" key="6">
    <source>
        <dbReference type="EMBL" id="KAK7137153.1"/>
    </source>
</evidence>
<dbReference type="Proteomes" id="UP001364617">
    <property type="component" value="Unassembled WGS sequence"/>
</dbReference>
<comment type="caution">
    <text evidence="6">The sequence shown here is derived from an EMBL/GenBank/DDBJ whole genome shotgun (WGS) entry which is preliminary data.</text>
</comment>
<feature type="domain" description="Ig-like" evidence="5">
    <location>
        <begin position="40"/>
        <end position="112"/>
    </location>
</feature>
<feature type="transmembrane region" description="Helical" evidence="3">
    <location>
        <begin position="183"/>
        <end position="206"/>
    </location>
</feature>
<dbReference type="Gene3D" id="2.60.40.10">
    <property type="entry name" value="Immunoglobulins"/>
    <property type="match status" value="1"/>
</dbReference>
<dbReference type="EMBL" id="JAYKXH010000018">
    <property type="protein sequence ID" value="KAK7137153.1"/>
    <property type="molecule type" value="Genomic_DNA"/>
</dbReference>
<dbReference type="PROSITE" id="PS50835">
    <property type="entry name" value="IG_LIKE"/>
    <property type="match status" value="1"/>
</dbReference>
<dbReference type="SUPFAM" id="SSF48726">
    <property type="entry name" value="Immunoglobulin"/>
    <property type="match status" value="1"/>
</dbReference>
<organism evidence="6 7">
    <name type="scientific">Phoxinus phoxinus</name>
    <name type="common">Eurasian minnow</name>
    <dbReference type="NCBI Taxonomy" id="58324"/>
    <lineage>
        <taxon>Eukaryota</taxon>
        <taxon>Metazoa</taxon>
        <taxon>Chordata</taxon>
        <taxon>Craniata</taxon>
        <taxon>Vertebrata</taxon>
        <taxon>Euteleostomi</taxon>
        <taxon>Actinopterygii</taxon>
        <taxon>Neopterygii</taxon>
        <taxon>Teleostei</taxon>
        <taxon>Ostariophysi</taxon>
        <taxon>Cypriniformes</taxon>
        <taxon>Leuciscidae</taxon>
        <taxon>Phoxininae</taxon>
        <taxon>Phoxinus</taxon>
    </lineage>
</organism>
<dbReference type="GO" id="GO:0030183">
    <property type="term" value="P:B cell differentiation"/>
    <property type="evidence" value="ECO:0007669"/>
    <property type="project" value="TreeGrafter"/>
</dbReference>
<evidence type="ECO:0000256" key="2">
    <source>
        <dbReference type="SAM" id="MobiDB-lite"/>
    </source>
</evidence>
<dbReference type="GO" id="GO:0050853">
    <property type="term" value="P:B cell receptor signaling pathway"/>
    <property type="evidence" value="ECO:0007669"/>
    <property type="project" value="TreeGrafter"/>
</dbReference>
<gene>
    <name evidence="6" type="ORF">R3I93_017276</name>
</gene>